<feature type="region of interest" description="Disordered" evidence="1">
    <location>
        <begin position="118"/>
        <end position="141"/>
    </location>
</feature>
<accession>A0A975QIY5</accession>
<dbReference type="RefSeq" id="WP_431872935.1">
    <property type="nucleotide sequence ID" value="NZ_CBDRIY010000050.1"/>
</dbReference>
<reference evidence="2" key="1">
    <citation type="submission" date="2021-05" db="EMBL/GenBank/DDBJ databases">
        <authorList>
            <person name="Kaiqin L."/>
            <person name="Jian G."/>
        </authorList>
    </citation>
    <scope>NUCLEOTIDE SEQUENCE</scope>
    <source>
        <strain evidence="2">HDS5</strain>
    </source>
</reference>
<evidence type="ECO:0000256" key="1">
    <source>
        <dbReference type="SAM" id="MobiDB-lite"/>
    </source>
</evidence>
<dbReference type="EMBL" id="CP074402">
    <property type="protein sequence ID" value="QVJ01131.1"/>
    <property type="molecule type" value="Genomic_DNA"/>
</dbReference>
<gene>
    <name evidence="2" type="ORF">KGD82_23435</name>
</gene>
<organism evidence="2 3">
    <name type="scientific">Nocardiopsis eucommiae</name>
    <dbReference type="NCBI Taxonomy" id="2831970"/>
    <lineage>
        <taxon>Bacteria</taxon>
        <taxon>Bacillati</taxon>
        <taxon>Actinomycetota</taxon>
        <taxon>Actinomycetes</taxon>
        <taxon>Streptosporangiales</taxon>
        <taxon>Nocardiopsidaceae</taxon>
        <taxon>Nocardiopsis</taxon>
    </lineage>
</organism>
<dbReference type="KEGG" id="nec:KGD82_23435"/>
<protein>
    <submittedName>
        <fullName evidence="2">DUF4259 domain-containing protein</fullName>
    </submittedName>
</protein>
<sequence length="141" mass="14974">MGTWGSGNLDNDTAADHLSGVVDRLVGEVAAVMAGDPVEWEADEYWGDAVPCHLELLYVLAREGYSGGRLPAPEVVLGWRRDYMAAWERSIDGLEPSPLFREERRAVLLRTFDQLAELSGAPGSPSGAGQGGLPGPGRPGG</sequence>
<proteinExistence type="predicted"/>
<evidence type="ECO:0000313" key="2">
    <source>
        <dbReference type="EMBL" id="QVJ01131.1"/>
    </source>
</evidence>
<dbReference type="Proteomes" id="UP000682416">
    <property type="component" value="Chromosome"/>
</dbReference>
<evidence type="ECO:0000313" key="3">
    <source>
        <dbReference type="Proteomes" id="UP000682416"/>
    </source>
</evidence>
<name>A0A975QIY5_9ACTN</name>
<dbReference type="AlphaFoldDB" id="A0A975QIY5"/>
<keyword evidence="3" id="KW-1185">Reference proteome</keyword>
<feature type="compositionally biased region" description="Gly residues" evidence="1">
    <location>
        <begin position="126"/>
        <end position="141"/>
    </location>
</feature>